<dbReference type="RefSeq" id="WP_345014499.1">
    <property type="nucleotide sequence ID" value="NZ_BAABFC010000024.1"/>
</dbReference>
<evidence type="ECO:0000313" key="1">
    <source>
        <dbReference type="EMBL" id="GAA4503382.1"/>
    </source>
</evidence>
<name>A0ABP8QH90_9GAMM</name>
<evidence type="ECO:0000313" key="2">
    <source>
        <dbReference type="Proteomes" id="UP001501321"/>
    </source>
</evidence>
<organism evidence="1 2">
    <name type="scientific">Pseudaeromonas paramecii</name>
    <dbReference type="NCBI Taxonomy" id="2138166"/>
    <lineage>
        <taxon>Bacteria</taxon>
        <taxon>Pseudomonadati</taxon>
        <taxon>Pseudomonadota</taxon>
        <taxon>Gammaproteobacteria</taxon>
        <taxon>Aeromonadales</taxon>
        <taxon>Aeromonadaceae</taxon>
        <taxon>Pseudaeromonas</taxon>
    </lineage>
</organism>
<gene>
    <name evidence="1" type="ORF">GCM10023095_29540</name>
</gene>
<dbReference type="InterPro" id="IPR021333">
    <property type="entry name" value="DUF2946"/>
</dbReference>
<dbReference type="EMBL" id="BAABFC010000024">
    <property type="protein sequence ID" value="GAA4503382.1"/>
    <property type="molecule type" value="Genomic_DNA"/>
</dbReference>
<accession>A0ABP8QH90</accession>
<protein>
    <recommendedName>
        <fullName evidence="3">DUF2946 domain-containing protein</fullName>
    </recommendedName>
</protein>
<dbReference type="Proteomes" id="UP001501321">
    <property type="component" value="Unassembled WGS sequence"/>
</dbReference>
<reference evidence="2" key="1">
    <citation type="journal article" date="2019" name="Int. J. Syst. Evol. Microbiol.">
        <title>The Global Catalogue of Microorganisms (GCM) 10K type strain sequencing project: providing services to taxonomists for standard genome sequencing and annotation.</title>
        <authorList>
            <consortium name="The Broad Institute Genomics Platform"/>
            <consortium name="The Broad Institute Genome Sequencing Center for Infectious Disease"/>
            <person name="Wu L."/>
            <person name="Ma J."/>
        </authorList>
    </citation>
    <scope>NUCLEOTIDE SEQUENCE [LARGE SCALE GENOMIC DNA]</scope>
    <source>
        <strain evidence="2">JCM 32226</strain>
    </source>
</reference>
<keyword evidence="2" id="KW-1185">Reference proteome</keyword>
<dbReference type="Pfam" id="PF11162">
    <property type="entry name" value="DUF2946"/>
    <property type="match status" value="1"/>
</dbReference>
<sequence length="122" mass="13473">MFLRVPRHAVAAYLGLLAVLLLFLAPPLARALAPMPQAMPCHELQPQPANQGHMGALSRACGYCDLLLQLPFVLWRAPSLLPLAPLPLRTSTLLWQPPRPVSRLWFILHPQPPPHPPAPEPT</sequence>
<comment type="caution">
    <text evidence="1">The sequence shown here is derived from an EMBL/GenBank/DDBJ whole genome shotgun (WGS) entry which is preliminary data.</text>
</comment>
<proteinExistence type="predicted"/>
<evidence type="ECO:0008006" key="3">
    <source>
        <dbReference type="Google" id="ProtNLM"/>
    </source>
</evidence>